<dbReference type="InterPro" id="IPR028098">
    <property type="entry name" value="Glyco_trans_4-like_N"/>
</dbReference>
<dbReference type="PANTHER" id="PTHR12526">
    <property type="entry name" value="GLYCOSYLTRANSFERASE"/>
    <property type="match status" value="1"/>
</dbReference>
<feature type="domain" description="Glycosyl transferase family 1" evidence="3">
    <location>
        <begin position="144"/>
        <end position="295"/>
    </location>
</feature>
<dbReference type="GO" id="GO:0016757">
    <property type="term" value="F:glycosyltransferase activity"/>
    <property type="evidence" value="ECO:0007669"/>
    <property type="project" value="UniProtKB-KW"/>
</dbReference>
<name>A0A7I7XH50_9MYCO</name>
<reference evidence="5 6" key="1">
    <citation type="journal article" date="2019" name="Emerg. Microbes Infect.">
        <title>Comprehensive subspecies identification of 175 nontuberculous mycobacteria species based on 7547 genomic profiles.</title>
        <authorList>
            <person name="Matsumoto Y."/>
            <person name="Kinjo T."/>
            <person name="Motooka D."/>
            <person name="Nabeya D."/>
            <person name="Jung N."/>
            <person name="Uechi K."/>
            <person name="Horii T."/>
            <person name="Iida T."/>
            <person name="Fujita J."/>
            <person name="Nakamura S."/>
        </authorList>
    </citation>
    <scope>NUCLEOTIDE SEQUENCE [LARGE SCALE GENOMIC DNA]</scope>
    <source>
        <strain evidence="5 6">JCM 13574</strain>
    </source>
</reference>
<evidence type="ECO:0000313" key="6">
    <source>
        <dbReference type="Proteomes" id="UP000466517"/>
    </source>
</evidence>
<accession>A0A7I7XH50</accession>
<dbReference type="Pfam" id="PF00534">
    <property type="entry name" value="Glycos_transf_1"/>
    <property type="match status" value="1"/>
</dbReference>
<evidence type="ECO:0000259" key="4">
    <source>
        <dbReference type="Pfam" id="PF13439"/>
    </source>
</evidence>
<organism evidence="5 6">
    <name type="scientific">Mycolicibacterium madagascariense</name>
    <dbReference type="NCBI Taxonomy" id="212765"/>
    <lineage>
        <taxon>Bacteria</taxon>
        <taxon>Bacillati</taxon>
        <taxon>Actinomycetota</taxon>
        <taxon>Actinomycetes</taxon>
        <taxon>Mycobacteriales</taxon>
        <taxon>Mycobacteriaceae</taxon>
        <taxon>Mycolicibacterium</taxon>
    </lineage>
</organism>
<keyword evidence="6" id="KW-1185">Reference proteome</keyword>
<proteinExistence type="predicted"/>
<dbReference type="CDD" id="cd03801">
    <property type="entry name" value="GT4_PimA-like"/>
    <property type="match status" value="1"/>
</dbReference>
<evidence type="ECO:0000259" key="3">
    <source>
        <dbReference type="Pfam" id="PF00534"/>
    </source>
</evidence>
<dbReference type="Pfam" id="PF13439">
    <property type="entry name" value="Glyco_transf_4"/>
    <property type="match status" value="1"/>
</dbReference>
<evidence type="ECO:0000256" key="2">
    <source>
        <dbReference type="ARBA" id="ARBA00022679"/>
    </source>
</evidence>
<dbReference type="AlphaFoldDB" id="A0A7I7XH50"/>
<gene>
    <name evidence="5" type="ORF">MMAD_28250</name>
</gene>
<dbReference type="Gene3D" id="3.40.50.2000">
    <property type="entry name" value="Glycogen Phosphorylase B"/>
    <property type="match status" value="2"/>
</dbReference>
<protein>
    <submittedName>
        <fullName evidence="5">LPS biosynthesis protein</fullName>
    </submittedName>
</protein>
<dbReference type="InterPro" id="IPR001296">
    <property type="entry name" value="Glyco_trans_1"/>
</dbReference>
<sequence>MVVLTARRGITRSTVERHDDCWVVTYPAWSVSSMSISPRLVLAAIRTRRSDRLMHVHGYHSTTALALLGRRAPTVFTPHYHGRHGHSWMADLLHVPHYRLSRWLLRRPAAIICVSEAERRALIADFPDVADRISVIPNGIDAAAIRRAHPLPEQPPTILCVGRLEPYKRIDAVLRAFCDVPAPAQLVIVGDGSQRDELCRLAIALGLAERVHVVGGLDDAALHRWLRTARVFVSMSEREAFGMAPVEAACGGARIILSDIPAHREIADEFLRQCVTVMTDHSTAALAAEIRRQLAAPRSKGCQAPDWRDIATRTVGVYRTSGVELVTPRGANGHRLSAQSLLFEGLGT</sequence>
<dbReference type="EMBL" id="AP022610">
    <property type="protein sequence ID" value="BBZ28530.1"/>
    <property type="molecule type" value="Genomic_DNA"/>
</dbReference>
<dbReference type="KEGG" id="mmag:MMAD_28250"/>
<keyword evidence="2" id="KW-0808">Transferase</keyword>
<keyword evidence="1" id="KW-0328">Glycosyltransferase</keyword>
<dbReference type="SUPFAM" id="SSF53756">
    <property type="entry name" value="UDP-Glycosyltransferase/glycogen phosphorylase"/>
    <property type="match status" value="1"/>
</dbReference>
<evidence type="ECO:0000313" key="5">
    <source>
        <dbReference type="EMBL" id="BBZ28530.1"/>
    </source>
</evidence>
<evidence type="ECO:0000256" key="1">
    <source>
        <dbReference type="ARBA" id="ARBA00022676"/>
    </source>
</evidence>
<feature type="domain" description="Glycosyltransferase subfamily 4-like N-terminal" evidence="4">
    <location>
        <begin position="34"/>
        <end position="142"/>
    </location>
</feature>
<dbReference type="Proteomes" id="UP000466517">
    <property type="component" value="Chromosome"/>
</dbReference>